<evidence type="ECO:0000256" key="1">
    <source>
        <dbReference type="PROSITE-ProRule" id="PRU00042"/>
    </source>
</evidence>
<evidence type="ECO:0000313" key="3">
    <source>
        <dbReference type="Proteomes" id="UP000515164"/>
    </source>
</evidence>
<dbReference type="Proteomes" id="UP000515164">
    <property type="component" value="Unplaced"/>
</dbReference>
<keyword evidence="1" id="KW-0479">Metal-binding</keyword>
<organism evidence="3 4">
    <name type="scientific">Bombus bifarius</name>
    <dbReference type="NCBI Taxonomy" id="103933"/>
    <lineage>
        <taxon>Eukaryota</taxon>
        <taxon>Metazoa</taxon>
        <taxon>Ecdysozoa</taxon>
        <taxon>Arthropoda</taxon>
        <taxon>Hexapoda</taxon>
        <taxon>Insecta</taxon>
        <taxon>Pterygota</taxon>
        <taxon>Neoptera</taxon>
        <taxon>Endopterygota</taxon>
        <taxon>Hymenoptera</taxon>
        <taxon>Apocrita</taxon>
        <taxon>Aculeata</taxon>
        <taxon>Apoidea</taxon>
        <taxon>Anthophila</taxon>
        <taxon>Apidae</taxon>
        <taxon>Bombus</taxon>
        <taxon>Pyrobombus</taxon>
    </lineage>
</organism>
<dbReference type="InterPro" id="IPR013087">
    <property type="entry name" value="Znf_C2H2_type"/>
</dbReference>
<accession>A0A6P8MPK2</accession>
<gene>
    <name evidence="4" type="primary">LOC117207805</name>
</gene>
<reference evidence="4" key="1">
    <citation type="submission" date="2025-08" db="UniProtKB">
        <authorList>
            <consortium name="RefSeq"/>
        </authorList>
    </citation>
    <scope>IDENTIFICATION</scope>
    <source>
        <tissue evidence="4">Muscle</tissue>
    </source>
</reference>
<dbReference type="PROSITE" id="PS50157">
    <property type="entry name" value="ZINC_FINGER_C2H2_2"/>
    <property type="match status" value="1"/>
</dbReference>
<evidence type="ECO:0000259" key="2">
    <source>
        <dbReference type="PROSITE" id="PS50157"/>
    </source>
</evidence>
<feature type="domain" description="C2H2-type" evidence="2">
    <location>
        <begin position="31"/>
        <end position="62"/>
    </location>
</feature>
<dbReference type="GO" id="GO:0008270">
    <property type="term" value="F:zinc ion binding"/>
    <property type="evidence" value="ECO:0007669"/>
    <property type="project" value="UniProtKB-KW"/>
</dbReference>
<evidence type="ECO:0000313" key="4">
    <source>
        <dbReference type="RefSeq" id="XP_033304282.1"/>
    </source>
</evidence>
<proteinExistence type="predicted"/>
<dbReference type="KEGG" id="bbif:117207805"/>
<sequence length="118" mass="13639">MHHVTRSFLNSPSSSWVAAVGHAGMTNNTLYRCSVCGRTYSRKTSYHRHLGEKCGKHRRVESVKTASTAWKRKKRTRLEEGPQSCQLRHSVYLLQVWQTLHMDGLLDQTSSRRLRKVT</sequence>
<keyword evidence="3" id="KW-1185">Reference proteome</keyword>
<dbReference type="GeneID" id="117207805"/>
<protein>
    <submittedName>
        <fullName evidence="4">Uncharacterized protein LOC117207805</fullName>
    </submittedName>
</protein>
<dbReference type="AlphaFoldDB" id="A0A6P8MPK2"/>
<keyword evidence="1" id="KW-0863">Zinc-finger</keyword>
<dbReference type="RefSeq" id="XP_033304282.1">
    <property type="nucleotide sequence ID" value="XM_033448391.1"/>
</dbReference>
<name>A0A6P8MPK2_9HYME</name>
<keyword evidence="1" id="KW-0862">Zinc</keyword>